<dbReference type="OrthoDB" id="338814at2759"/>
<dbReference type="Pfam" id="PF04063">
    <property type="entry name" value="DUF383"/>
    <property type="match status" value="1"/>
</dbReference>
<dbReference type="AlphaFoldDB" id="A0A9W6YYA9"/>
<name>A0A9W6YYA9_AMBMO</name>
<evidence type="ECO:0000259" key="5">
    <source>
        <dbReference type="Pfam" id="PF04064"/>
    </source>
</evidence>
<dbReference type="Pfam" id="PF04064">
    <property type="entry name" value="DUF384"/>
    <property type="match status" value="1"/>
</dbReference>
<organism evidence="6 7">
    <name type="scientific">Ambrosiozyma monospora</name>
    <name type="common">Yeast</name>
    <name type="synonym">Endomycopsis monosporus</name>
    <dbReference type="NCBI Taxonomy" id="43982"/>
    <lineage>
        <taxon>Eukaryota</taxon>
        <taxon>Fungi</taxon>
        <taxon>Dikarya</taxon>
        <taxon>Ascomycota</taxon>
        <taxon>Saccharomycotina</taxon>
        <taxon>Pichiomycetes</taxon>
        <taxon>Pichiales</taxon>
        <taxon>Pichiaceae</taxon>
        <taxon>Ambrosiozyma</taxon>
    </lineage>
</organism>
<accession>A0A9W6YYA9</accession>
<feature type="domain" description="Protein HGH1 C-terminal" evidence="5">
    <location>
        <begin position="602"/>
        <end position="655"/>
    </location>
</feature>
<evidence type="ECO:0000313" key="7">
    <source>
        <dbReference type="Proteomes" id="UP001165063"/>
    </source>
</evidence>
<keyword evidence="7" id="KW-1185">Reference proteome</keyword>
<reference evidence="6" key="1">
    <citation type="submission" date="2023-04" db="EMBL/GenBank/DDBJ databases">
        <title>Ambrosiozyma monospora NBRC 1965.</title>
        <authorList>
            <person name="Ichikawa N."/>
            <person name="Sato H."/>
            <person name="Tonouchi N."/>
        </authorList>
    </citation>
    <scope>NUCLEOTIDE SEQUENCE</scope>
    <source>
        <strain evidence="6">NBRC 1965</strain>
    </source>
</reference>
<feature type="compositionally biased region" description="Acidic residues" evidence="3">
    <location>
        <begin position="668"/>
        <end position="680"/>
    </location>
</feature>
<feature type="compositionally biased region" description="Acidic residues" evidence="3">
    <location>
        <begin position="49"/>
        <end position="71"/>
    </location>
</feature>
<dbReference type="InterPro" id="IPR039717">
    <property type="entry name" value="Hgh1"/>
</dbReference>
<dbReference type="Gene3D" id="1.25.10.10">
    <property type="entry name" value="Leucine-rich Repeat Variant"/>
    <property type="match status" value="1"/>
</dbReference>
<dbReference type="SUPFAM" id="SSF48371">
    <property type="entry name" value="ARM repeat"/>
    <property type="match status" value="1"/>
</dbReference>
<gene>
    <name evidence="6" type="ORF">Amon01_000726300</name>
</gene>
<feature type="region of interest" description="Disordered" evidence="3">
    <location>
        <begin position="656"/>
        <end position="680"/>
    </location>
</feature>
<dbReference type="Proteomes" id="UP001165063">
    <property type="component" value="Unassembled WGS sequence"/>
</dbReference>
<evidence type="ECO:0000256" key="1">
    <source>
        <dbReference type="ARBA" id="ARBA00006712"/>
    </source>
</evidence>
<feature type="region of interest" description="Disordered" evidence="3">
    <location>
        <begin position="1"/>
        <end position="74"/>
    </location>
</feature>
<dbReference type="PANTHER" id="PTHR13387">
    <property type="entry name" value="PROTEIN HGH1 HOMOLOG"/>
    <property type="match status" value="1"/>
</dbReference>
<feature type="compositionally biased region" description="Basic and acidic residues" evidence="3">
    <location>
        <begin position="157"/>
        <end position="182"/>
    </location>
</feature>
<evidence type="ECO:0000259" key="4">
    <source>
        <dbReference type="Pfam" id="PF04063"/>
    </source>
</evidence>
<comment type="similarity">
    <text evidence="1">Belongs to the HGH1 family.</text>
</comment>
<feature type="domain" description="Protein HGH1 N-terminal" evidence="4">
    <location>
        <begin position="412"/>
        <end position="596"/>
    </location>
</feature>
<dbReference type="PANTHER" id="PTHR13387:SF9">
    <property type="entry name" value="PROTEIN HGH1 HOMOLOG"/>
    <property type="match status" value="1"/>
</dbReference>
<comment type="caution">
    <text evidence="6">The sequence shown here is derived from an EMBL/GenBank/DDBJ whole genome shotgun (WGS) entry which is preliminary data.</text>
</comment>
<dbReference type="InterPro" id="IPR007205">
    <property type="entry name" value="Protein_HGH1_N"/>
</dbReference>
<sequence length="680" mass="78249">MREGNSSQRWLMKKMAEEVDRGERVDSRYRKRFRTTSSNNNDDTKRSDEEDIDFDEEFQDDEEAPIMEGPDDEKKLVEGKMKKEMLRANNLIERDADDDNDDDDLDDLFETRKIDKEGKKLRNALVKNALNEVYDTDDEENPYLSDSDLEKPEEDDSIKKEKDENGVEIKQENKDGLDSVTVKKESTNTLPKIYVKSARNGFVTLGATKEILKQFPKGEWNPKTAIKRPMPPADESSQPPIKKIKIKLENGRSASATPEPGTSTTITKEDIDALLENGPMDMIALVRALKDKMSRDPKSRKVFKQIFKDHFVLKNKKVHRKDSGIREIALENLVQFSPAGPNSKQQLFKYDNSRAIKDLKILTHDNTTKKEKIMKDALTILANLCDDVDFRQLIVKDTSFVQHILTELSDVKTNTNADLMCILLTNLAKSDDILGIFDLTIEVKDKEVFKSQKAMDILMDLFVKGSTRTLNKYANYDYLSYFFADISRFPKGRHYFVTEQTYDHVVPLSKLLVFTEKYDTKTRREGVCSTIKNSLFDTEVHMKLLEDPKINLLPYIIGPFAYANNKGLDDEEIFDLPEELQLLGDDKQIEPLKELIAIHLESLLLLCVNRSGREYLRSKSVYPLIRELHKNHGQDELIEELCDRLVQMLMRDEAPSNAEVDAMHSDDTSDEDDDKIMEVV</sequence>
<dbReference type="InterPro" id="IPR007206">
    <property type="entry name" value="Protein_HGH1_C"/>
</dbReference>
<evidence type="ECO:0000313" key="6">
    <source>
        <dbReference type="EMBL" id="GMG51754.1"/>
    </source>
</evidence>
<dbReference type="EMBL" id="BSXU01005240">
    <property type="protein sequence ID" value="GMG51754.1"/>
    <property type="molecule type" value="Genomic_DNA"/>
</dbReference>
<dbReference type="InterPro" id="IPR016024">
    <property type="entry name" value="ARM-type_fold"/>
</dbReference>
<evidence type="ECO:0000256" key="3">
    <source>
        <dbReference type="SAM" id="MobiDB-lite"/>
    </source>
</evidence>
<proteinExistence type="inferred from homology"/>
<dbReference type="InterPro" id="IPR011989">
    <property type="entry name" value="ARM-like"/>
</dbReference>
<feature type="compositionally biased region" description="Basic and acidic residues" evidence="3">
    <location>
        <begin position="14"/>
        <end position="28"/>
    </location>
</feature>
<protein>
    <recommendedName>
        <fullName evidence="2">Protein HGH1 homolog</fullName>
    </recommendedName>
</protein>
<evidence type="ECO:0000256" key="2">
    <source>
        <dbReference type="ARBA" id="ARBA00014076"/>
    </source>
</evidence>
<feature type="region of interest" description="Disordered" evidence="3">
    <location>
        <begin position="130"/>
        <end position="182"/>
    </location>
</feature>